<reference evidence="1 2" key="1">
    <citation type="submission" date="2021-06" db="EMBL/GenBank/DDBJ databases">
        <authorList>
            <person name="Palmer J.M."/>
        </authorList>
    </citation>
    <scope>NUCLEOTIDE SEQUENCE [LARGE SCALE GENOMIC DNA]</scope>
    <source>
        <strain evidence="2">if_2019</strain>
        <tissue evidence="1">Muscle</tissue>
    </source>
</reference>
<organism evidence="1 2">
    <name type="scientific">Ilyodon furcidens</name>
    <name type="common">goldbreast splitfin</name>
    <dbReference type="NCBI Taxonomy" id="33524"/>
    <lineage>
        <taxon>Eukaryota</taxon>
        <taxon>Metazoa</taxon>
        <taxon>Chordata</taxon>
        <taxon>Craniata</taxon>
        <taxon>Vertebrata</taxon>
        <taxon>Euteleostomi</taxon>
        <taxon>Actinopterygii</taxon>
        <taxon>Neopterygii</taxon>
        <taxon>Teleostei</taxon>
        <taxon>Neoteleostei</taxon>
        <taxon>Acanthomorphata</taxon>
        <taxon>Ovalentaria</taxon>
        <taxon>Atherinomorphae</taxon>
        <taxon>Cyprinodontiformes</taxon>
        <taxon>Goodeidae</taxon>
        <taxon>Ilyodon</taxon>
    </lineage>
</organism>
<evidence type="ECO:0000313" key="2">
    <source>
        <dbReference type="Proteomes" id="UP001482620"/>
    </source>
</evidence>
<dbReference type="Proteomes" id="UP001482620">
    <property type="component" value="Unassembled WGS sequence"/>
</dbReference>
<gene>
    <name evidence="1" type="ORF">ILYODFUR_025971</name>
</gene>
<keyword evidence="2" id="KW-1185">Reference proteome</keyword>
<name>A0ABV0TXS2_9TELE</name>
<protein>
    <submittedName>
        <fullName evidence="1">Uncharacterized protein</fullName>
    </submittedName>
</protein>
<comment type="caution">
    <text evidence="1">The sequence shown here is derived from an EMBL/GenBank/DDBJ whole genome shotgun (WGS) entry which is preliminary data.</text>
</comment>
<sequence length="99" mass="11472">SSSWPLWELHGSFLPGWGTSYGWGRGAVLCAPDPPQDPAKPSIDRGDVYDCPHVAHHLTYWGTQKLLQWRHPAWLYRCRDTHLTHILQRDSAHQHFCYP</sequence>
<dbReference type="EMBL" id="JAHRIQ010049575">
    <property type="protein sequence ID" value="MEQ2237723.1"/>
    <property type="molecule type" value="Genomic_DNA"/>
</dbReference>
<proteinExistence type="predicted"/>
<evidence type="ECO:0000313" key="1">
    <source>
        <dbReference type="EMBL" id="MEQ2237723.1"/>
    </source>
</evidence>
<accession>A0ABV0TXS2</accession>
<feature type="non-terminal residue" evidence="1">
    <location>
        <position position="1"/>
    </location>
</feature>